<keyword evidence="6" id="KW-1185">Reference proteome</keyword>
<organism evidence="5 6">
    <name type="scientific">Phytohabitans kaempferiae</name>
    <dbReference type="NCBI Taxonomy" id="1620943"/>
    <lineage>
        <taxon>Bacteria</taxon>
        <taxon>Bacillati</taxon>
        <taxon>Actinomycetota</taxon>
        <taxon>Actinomycetes</taxon>
        <taxon>Micromonosporales</taxon>
        <taxon>Micromonosporaceae</taxon>
    </lineage>
</organism>
<comment type="pathway">
    <text evidence="1">Siderophore biosynthesis.</text>
</comment>
<dbReference type="Proteomes" id="UP001589867">
    <property type="component" value="Unassembled WGS sequence"/>
</dbReference>
<dbReference type="Pfam" id="PF04183">
    <property type="entry name" value="IucA_IucC"/>
    <property type="match status" value="2"/>
</dbReference>
<dbReference type="EMBL" id="JBHLUH010000085">
    <property type="protein sequence ID" value="MFC0533620.1"/>
    <property type="molecule type" value="Genomic_DNA"/>
</dbReference>
<evidence type="ECO:0000259" key="4">
    <source>
        <dbReference type="Pfam" id="PF06276"/>
    </source>
</evidence>
<accession>A0ABV6MFW7</accession>
<evidence type="ECO:0000256" key="1">
    <source>
        <dbReference type="ARBA" id="ARBA00004924"/>
    </source>
</evidence>
<proteinExistence type="inferred from homology"/>
<dbReference type="InterPro" id="IPR007310">
    <property type="entry name" value="Aerobactin_biosyn_IucA/IucC_N"/>
</dbReference>
<evidence type="ECO:0000256" key="2">
    <source>
        <dbReference type="ARBA" id="ARBA00007832"/>
    </source>
</evidence>
<comment type="caution">
    <text evidence="5">The sequence shown here is derived from an EMBL/GenBank/DDBJ whole genome shotgun (WGS) entry which is preliminary data.</text>
</comment>
<reference evidence="5 6" key="1">
    <citation type="submission" date="2024-09" db="EMBL/GenBank/DDBJ databases">
        <authorList>
            <person name="Sun Q."/>
            <person name="Mori K."/>
        </authorList>
    </citation>
    <scope>NUCLEOTIDE SEQUENCE [LARGE SCALE GENOMIC DNA]</scope>
    <source>
        <strain evidence="5 6">TBRC 3947</strain>
    </source>
</reference>
<gene>
    <name evidence="5" type="ORF">ACFFIA_39040</name>
</gene>
<protein>
    <submittedName>
        <fullName evidence="5">IucA/IucC family protein</fullName>
    </submittedName>
</protein>
<dbReference type="Gene3D" id="1.10.510.40">
    <property type="match status" value="1"/>
</dbReference>
<feature type="domain" description="Aerobactin siderophore biosynthesis IucA/IucC N-terminal" evidence="3">
    <location>
        <begin position="200"/>
        <end position="326"/>
    </location>
</feature>
<dbReference type="InterPro" id="IPR037455">
    <property type="entry name" value="LucA/IucC-like"/>
</dbReference>
<dbReference type="Pfam" id="PF06276">
    <property type="entry name" value="FhuF"/>
    <property type="match status" value="1"/>
</dbReference>
<evidence type="ECO:0000313" key="6">
    <source>
        <dbReference type="Proteomes" id="UP001589867"/>
    </source>
</evidence>
<name>A0ABV6MFW7_9ACTN</name>
<evidence type="ECO:0000313" key="5">
    <source>
        <dbReference type="EMBL" id="MFC0533620.1"/>
    </source>
</evidence>
<sequence length="492" mass="51908">MGRVHAPDPAATLAALGHHRPDLVAPFERALPGARAAILARLWGAYAREPIPGLRGRTHAAGRLTVHLDLGALTGPADAAEPYAPAPDGLTVHLGETPHTDPGTLARALGHTAFATELDNSVANLALARTAPPPRPTLTGTLPQLEQSVVDGHPLHPGCRTRLGMSTLDVLRYAPEHRPVVRLHLVRVPPARWYGTAPPLLLVHPWQREHLLDAYPWLVPVGRVPARPLMSLRTLAPAGATHHVKTAVDVQMTSAVRTVSEAAIRNGPALSALLEALAPPGLTVMAEERAGAVLVDGEPSRSLAHVRRRVPRLAPGEVAVPFAALAAAVRGGLRLPDPPGFFTALAGVLLTPLLHLLRHGVALEAHGQNTLLVLRDGHPTRLLYRDFGGVRISPAALRRAGVEPPPLHGDVATDDPDALRDKLLAAAVSGALAEQVAAFSGAYGITPRLLWTRAARPELRGGPLPVKATTAMRLATDPLTDVWATLPNPMAG</sequence>
<dbReference type="Gene3D" id="6.10.250.3370">
    <property type="match status" value="1"/>
</dbReference>
<dbReference type="PANTHER" id="PTHR34384">
    <property type="entry name" value="L-2,3-DIAMINOPROPANOATE--CITRATE LIGASE"/>
    <property type="match status" value="1"/>
</dbReference>
<dbReference type="InterPro" id="IPR022770">
    <property type="entry name" value="IucA/IucC-like_C"/>
</dbReference>
<feature type="domain" description="Aerobactin siderophore biosynthesis IucA/IucC-like C-terminal" evidence="4">
    <location>
        <begin position="341"/>
        <end position="456"/>
    </location>
</feature>
<evidence type="ECO:0000259" key="3">
    <source>
        <dbReference type="Pfam" id="PF04183"/>
    </source>
</evidence>
<feature type="domain" description="Aerobactin siderophore biosynthesis IucA/IucC N-terminal" evidence="3">
    <location>
        <begin position="144"/>
        <end position="191"/>
    </location>
</feature>
<comment type="similarity">
    <text evidence="2">Belongs to the IucA/IucC family.</text>
</comment>
<dbReference type="RefSeq" id="WP_377261450.1">
    <property type="nucleotide sequence ID" value="NZ_JBHLUH010000085.1"/>
</dbReference>
<dbReference type="PANTHER" id="PTHR34384:SF5">
    <property type="entry name" value="L-2,3-DIAMINOPROPANOATE--CITRATE LIGASE"/>
    <property type="match status" value="1"/>
</dbReference>